<dbReference type="GO" id="GO:0005634">
    <property type="term" value="C:nucleus"/>
    <property type="evidence" value="ECO:0007669"/>
    <property type="project" value="TreeGrafter"/>
</dbReference>
<keyword evidence="2" id="KW-1185">Reference proteome</keyword>
<accession>A0A7J7NUC1</accession>
<dbReference type="GO" id="GO:0043138">
    <property type="term" value="F:3'-5' DNA helicase activity"/>
    <property type="evidence" value="ECO:0007669"/>
    <property type="project" value="TreeGrafter"/>
</dbReference>
<protein>
    <submittedName>
        <fullName evidence="1">Uncharacterized protein</fullName>
    </submittedName>
</protein>
<gene>
    <name evidence="1" type="ORF">GIB67_015711</name>
</gene>
<dbReference type="EMBL" id="JACGCM010000560">
    <property type="protein sequence ID" value="KAF6170759.1"/>
    <property type="molecule type" value="Genomic_DNA"/>
</dbReference>
<dbReference type="OrthoDB" id="835439at2759"/>
<dbReference type="PANTHER" id="PTHR47957:SF3">
    <property type="entry name" value="ATP-DEPENDENT HELICASE HRQ1"/>
    <property type="match status" value="1"/>
</dbReference>
<dbReference type="GO" id="GO:0006289">
    <property type="term" value="P:nucleotide-excision repair"/>
    <property type="evidence" value="ECO:0007669"/>
    <property type="project" value="TreeGrafter"/>
</dbReference>
<proteinExistence type="predicted"/>
<sequence>MPALKNKGLLNSYPSRDSLAKIWSYIGHEKKPSHAVSIRAIEAEKYKVVDKTSNEVLEEIEESKAFFQGSNEIFDTVDLLLPNYSHESQAVWIRVPQSIKRKVKIQNFSFCGGLHAACHALLNVVPL</sequence>
<dbReference type="AlphaFoldDB" id="A0A7J7NUC1"/>
<name>A0A7J7NUC1_9MAGN</name>
<reference evidence="1 2" key="1">
    <citation type="journal article" date="2020" name="IScience">
        <title>Genome Sequencing of the Endangered Kingdonia uniflora (Circaeasteraceae, Ranunculales) Reveals Potential Mechanisms of Evolutionary Specialization.</title>
        <authorList>
            <person name="Sun Y."/>
            <person name="Deng T."/>
            <person name="Zhang A."/>
            <person name="Moore M.J."/>
            <person name="Landis J.B."/>
            <person name="Lin N."/>
            <person name="Zhang H."/>
            <person name="Zhang X."/>
            <person name="Huang J."/>
            <person name="Zhang X."/>
            <person name="Sun H."/>
            <person name="Wang H."/>
        </authorList>
    </citation>
    <scope>NUCLEOTIDE SEQUENCE [LARGE SCALE GENOMIC DNA]</scope>
    <source>
        <strain evidence="1">TB1705</strain>
        <tissue evidence="1">Leaf</tissue>
    </source>
</reference>
<dbReference type="PANTHER" id="PTHR47957">
    <property type="entry name" value="ATP-DEPENDENT HELICASE HRQ1"/>
    <property type="match status" value="1"/>
</dbReference>
<comment type="caution">
    <text evidence="1">The sequence shown here is derived from an EMBL/GenBank/DDBJ whole genome shotgun (WGS) entry which is preliminary data.</text>
</comment>
<evidence type="ECO:0000313" key="2">
    <source>
        <dbReference type="Proteomes" id="UP000541444"/>
    </source>
</evidence>
<dbReference type="Proteomes" id="UP000541444">
    <property type="component" value="Unassembled WGS sequence"/>
</dbReference>
<organism evidence="1 2">
    <name type="scientific">Kingdonia uniflora</name>
    <dbReference type="NCBI Taxonomy" id="39325"/>
    <lineage>
        <taxon>Eukaryota</taxon>
        <taxon>Viridiplantae</taxon>
        <taxon>Streptophyta</taxon>
        <taxon>Embryophyta</taxon>
        <taxon>Tracheophyta</taxon>
        <taxon>Spermatophyta</taxon>
        <taxon>Magnoliopsida</taxon>
        <taxon>Ranunculales</taxon>
        <taxon>Circaeasteraceae</taxon>
        <taxon>Kingdonia</taxon>
    </lineage>
</organism>
<evidence type="ECO:0000313" key="1">
    <source>
        <dbReference type="EMBL" id="KAF6170759.1"/>
    </source>
</evidence>
<dbReference type="GO" id="GO:0036297">
    <property type="term" value="P:interstrand cross-link repair"/>
    <property type="evidence" value="ECO:0007669"/>
    <property type="project" value="TreeGrafter"/>
</dbReference>